<comment type="caution">
    <text evidence="2">The sequence shown here is derived from an EMBL/GenBank/DDBJ whole genome shotgun (WGS) entry which is preliminary data.</text>
</comment>
<accession>A0A0M0JCF4</accession>
<sequence>MSHLPTKSFHPYERRVDGDRITEMVPAHEWLNRPDSNKLKERADGPPVLPRHMPRDHLHDRNRELTVFDPADMGRTQYVRATRRRLPSPESEQQMRNQNYARQRDLELQEQRAAEEANELMEPRSMGIKAMYDARRTGQMYGSQAVVVPPENQRMAELNKKLGVDKVKLVTSPLQIDTTPQSGHNTQGAAPGQMVAAPPNPVYAPKTTLRGNCWPTTEEYYRKK</sequence>
<name>A0A0M0JCF4_9EUKA</name>
<proteinExistence type="predicted"/>
<protein>
    <submittedName>
        <fullName evidence="2">Uncharacterized protein</fullName>
    </submittedName>
</protein>
<feature type="compositionally biased region" description="Basic and acidic residues" evidence="1">
    <location>
        <begin position="33"/>
        <end position="44"/>
    </location>
</feature>
<dbReference type="AlphaFoldDB" id="A0A0M0JCF4"/>
<feature type="region of interest" description="Disordered" evidence="1">
    <location>
        <begin position="176"/>
        <end position="209"/>
    </location>
</feature>
<gene>
    <name evidence="2" type="ORF">Ctob_003455</name>
</gene>
<keyword evidence="3" id="KW-1185">Reference proteome</keyword>
<feature type="region of interest" description="Disordered" evidence="1">
    <location>
        <begin position="33"/>
        <end position="55"/>
    </location>
</feature>
<organism evidence="2 3">
    <name type="scientific">Chrysochromulina tobinii</name>
    <dbReference type="NCBI Taxonomy" id="1460289"/>
    <lineage>
        <taxon>Eukaryota</taxon>
        <taxon>Haptista</taxon>
        <taxon>Haptophyta</taxon>
        <taxon>Prymnesiophyceae</taxon>
        <taxon>Prymnesiales</taxon>
        <taxon>Chrysochromulinaceae</taxon>
        <taxon>Chrysochromulina</taxon>
    </lineage>
</organism>
<evidence type="ECO:0000313" key="3">
    <source>
        <dbReference type="Proteomes" id="UP000037460"/>
    </source>
</evidence>
<dbReference type="Proteomes" id="UP000037460">
    <property type="component" value="Unassembled WGS sequence"/>
</dbReference>
<reference evidence="3" key="1">
    <citation type="journal article" date="2015" name="PLoS Genet.">
        <title>Genome Sequence and Transcriptome Analyses of Chrysochromulina tobin: Metabolic Tools for Enhanced Algal Fitness in the Prominent Order Prymnesiales (Haptophyceae).</title>
        <authorList>
            <person name="Hovde B.T."/>
            <person name="Deodato C.R."/>
            <person name="Hunsperger H.M."/>
            <person name="Ryken S.A."/>
            <person name="Yost W."/>
            <person name="Jha R.K."/>
            <person name="Patterson J."/>
            <person name="Monnat R.J. Jr."/>
            <person name="Barlow S.B."/>
            <person name="Starkenburg S.R."/>
            <person name="Cattolico R.A."/>
        </authorList>
    </citation>
    <scope>NUCLEOTIDE SEQUENCE</scope>
    <source>
        <strain evidence="3">CCMP291</strain>
    </source>
</reference>
<dbReference type="EMBL" id="JWZX01003111">
    <property type="protein sequence ID" value="KOO24259.1"/>
    <property type="molecule type" value="Genomic_DNA"/>
</dbReference>
<feature type="compositionally biased region" description="Polar residues" evidence="1">
    <location>
        <begin position="176"/>
        <end position="188"/>
    </location>
</feature>
<evidence type="ECO:0000313" key="2">
    <source>
        <dbReference type="EMBL" id="KOO24259.1"/>
    </source>
</evidence>
<evidence type="ECO:0000256" key="1">
    <source>
        <dbReference type="SAM" id="MobiDB-lite"/>
    </source>
</evidence>